<accession>A0A1J4KU91</accession>
<comment type="caution">
    <text evidence="2">The sequence shown here is derived from an EMBL/GenBank/DDBJ whole genome shotgun (WGS) entry which is preliminary data.</text>
</comment>
<dbReference type="RefSeq" id="XP_068367608.1">
    <property type="nucleotide sequence ID" value="XM_068498202.1"/>
</dbReference>
<dbReference type="VEuPathDB" id="TrichDB:TRFO_15123"/>
<organism evidence="2 3">
    <name type="scientific">Tritrichomonas foetus</name>
    <dbReference type="NCBI Taxonomy" id="1144522"/>
    <lineage>
        <taxon>Eukaryota</taxon>
        <taxon>Metamonada</taxon>
        <taxon>Parabasalia</taxon>
        <taxon>Tritrichomonadida</taxon>
        <taxon>Tritrichomonadidae</taxon>
        <taxon>Tritrichomonas</taxon>
    </lineage>
</organism>
<name>A0A1J4KU91_9EUKA</name>
<dbReference type="AlphaFoldDB" id="A0A1J4KU91"/>
<keyword evidence="1" id="KW-0812">Transmembrane</keyword>
<evidence type="ECO:0000256" key="1">
    <source>
        <dbReference type="SAM" id="Phobius"/>
    </source>
</evidence>
<feature type="transmembrane region" description="Helical" evidence="1">
    <location>
        <begin position="45"/>
        <end position="64"/>
    </location>
</feature>
<gene>
    <name evidence="2" type="ORF">TRFO_15123</name>
</gene>
<dbReference type="GeneID" id="94832906"/>
<sequence>MEDNHEEIIDDFIINDDLIDNSGNTNIQEVAKNESNTLYYITNHTFSFLIFIAVLFNISSYIFYYSTNKANLPIDSISIVDEPPAIIPDFGGIPTFDEKIEYDEKELNDAILKLGLPTWSRAYVHCSDPKSEVKCEQVIKAYRKILEWENVVKSIPKNDSTPLLIHTYTKNGGIGNRIMQETVASIVAMILGRAVSVSVSVPNGKGRKNRHPYDYPAAKTIRYMNNKLDDCGNIIPHLNVGSEDKYINYVFDPENLKNTHVVFRTVSLSSLIYMNQQVSDFAREFFGMFAQYFIMNYISIIPQRFLDAVQLLIKDIPADVRLFGVHLRFQWAGQFYSWSIEDTMKKVVPFIEYISNQKPTCFALASDSQEMMNKFGEHFKYIESKAMRMADGDHETGFLDIVMLMMCDECLLSYRSTFSNLVCMRTGKRPWYIEKDAPKIFLGFNSQGGVQHPIYHTKYWKIYLTNEYAHHANNEEALRYYFRYLAV</sequence>
<keyword evidence="1" id="KW-1133">Transmembrane helix</keyword>
<keyword evidence="1" id="KW-0472">Membrane</keyword>
<proteinExistence type="predicted"/>
<keyword evidence="3" id="KW-1185">Reference proteome</keyword>
<reference evidence="2" key="1">
    <citation type="submission" date="2016-10" db="EMBL/GenBank/DDBJ databases">
        <authorList>
            <person name="Benchimol M."/>
            <person name="Almeida L.G."/>
            <person name="Vasconcelos A.T."/>
            <person name="Perreira-Neves A."/>
            <person name="Rosa I.A."/>
            <person name="Tasca T."/>
            <person name="Bogo M.R."/>
            <person name="de Souza W."/>
        </authorList>
    </citation>
    <scope>NUCLEOTIDE SEQUENCE [LARGE SCALE GENOMIC DNA]</scope>
    <source>
        <strain evidence="2">K</strain>
    </source>
</reference>
<evidence type="ECO:0000313" key="3">
    <source>
        <dbReference type="Proteomes" id="UP000179807"/>
    </source>
</evidence>
<protein>
    <submittedName>
        <fullName evidence="2">Uncharacterized protein</fullName>
    </submittedName>
</protein>
<dbReference type="OrthoDB" id="10437568at2759"/>
<dbReference type="EMBL" id="MLAK01000363">
    <property type="protein sequence ID" value="OHT14472.1"/>
    <property type="molecule type" value="Genomic_DNA"/>
</dbReference>
<dbReference type="Proteomes" id="UP000179807">
    <property type="component" value="Unassembled WGS sequence"/>
</dbReference>
<dbReference type="Gene3D" id="3.40.50.11350">
    <property type="match status" value="1"/>
</dbReference>
<evidence type="ECO:0000313" key="2">
    <source>
        <dbReference type="EMBL" id="OHT14472.1"/>
    </source>
</evidence>